<dbReference type="AlphaFoldDB" id="A0A8K0C4D0"/>
<name>A0A8K0C4D0_IGNLU</name>
<keyword evidence="2" id="KW-1185">Reference proteome</keyword>
<gene>
    <name evidence="1" type="ORF">ILUMI_25838</name>
</gene>
<protein>
    <submittedName>
        <fullName evidence="1">Uncharacterized protein</fullName>
    </submittedName>
</protein>
<evidence type="ECO:0000313" key="1">
    <source>
        <dbReference type="EMBL" id="KAF2880325.1"/>
    </source>
</evidence>
<dbReference type="Proteomes" id="UP000801492">
    <property type="component" value="Unassembled WGS sequence"/>
</dbReference>
<accession>A0A8K0C4D0</accession>
<organism evidence="1 2">
    <name type="scientific">Ignelater luminosus</name>
    <name type="common">Cucubano</name>
    <name type="synonym">Pyrophorus luminosus</name>
    <dbReference type="NCBI Taxonomy" id="2038154"/>
    <lineage>
        <taxon>Eukaryota</taxon>
        <taxon>Metazoa</taxon>
        <taxon>Ecdysozoa</taxon>
        <taxon>Arthropoda</taxon>
        <taxon>Hexapoda</taxon>
        <taxon>Insecta</taxon>
        <taxon>Pterygota</taxon>
        <taxon>Neoptera</taxon>
        <taxon>Endopterygota</taxon>
        <taxon>Coleoptera</taxon>
        <taxon>Polyphaga</taxon>
        <taxon>Elateriformia</taxon>
        <taxon>Elateroidea</taxon>
        <taxon>Elateridae</taxon>
        <taxon>Agrypninae</taxon>
        <taxon>Pyrophorini</taxon>
        <taxon>Ignelater</taxon>
    </lineage>
</organism>
<evidence type="ECO:0000313" key="2">
    <source>
        <dbReference type="Proteomes" id="UP000801492"/>
    </source>
</evidence>
<sequence>MIINDDEPINVININLVEELKYEDFKNENNITASILTLLQTYPDERKELRSQICKAANRIIGELATRSSIKEFYEKNDINACVEFVKNYDNTDKKTFQQAMSKILDIFKKQDDYSLSHLSNTNVCKKQKIKAKDLNYDDGEIGDEDFICDILLTKCSFPCLLVKLIEDPESANQDKFSIIPDKLSKKIAEHPFLILNHDDIIQKIVKRVEHQMIDLYTYNVLEDKSNSPFTRQRLKGVFIFHNDETGYDLIFKNNNRTLSFIFGKDNKLPGNKVIWNVLFLYILIKHHVIWKDRESKLKEEILYICKNVTSLVTLTPLLNPTISENFEVCLWYIFNVAPKAFENTSSNVLRYVEGSENFLEFYSYISGQNLENVKNKLKIWNLWKYYARNRVNKNLKLEVLSQIQNHEVINGSTVLLSGKTKCNSEQNSKCECKRFDVEPDVAIRLFNIFKNKSNPKLYDYVNFKIIENTDENQVEAREVADNANENNVKHVSICTTTCKPTVTCPVTGKHWKECSGKYDINTESYVRLFKRFCLAKKTYPTNENDLLVFYSNRINFNNDNVIICPLNIKTCLKIVLDKYSEVIKEYPVEKYMEICDKNCSEVERLEIEKTCNKCNYHKQINLKRKQDDRDA</sequence>
<comment type="caution">
    <text evidence="1">The sequence shown here is derived from an EMBL/GenBank/DDBJ whole genome shotgun (WGS) entry which is preliminary data.</text>
</comment>
<reference evidence="1" key="1">
    <citation type="submission" date="2019-08" db="EMBL/GenBank/DDBJ databases">
        <title>The genome of the North American firefly Photinus pyralis.</title>
        <authorList>
            <consortium name="Photinus pyralis genome working group"/>
            <person name="Fallon T.R."/>
            <person name="Sander Lower S.E."/>
            <person name="Weng J.-K."/>
        </authorList>
    </citation>
    <scope>NUCLEOTIDE SEQUENCE</scope>
    <source>
        <strain evidence="1">TRF0915ILg1</strain>
        <tissue evidence="1">Whole body</tissue>
    </source>
</reference>
<proteinExistence type="predicted"/>
<dbReference type="OrthoDB" id="6738117at2759"/>
<dbReference type="EMBL" id="VTPC01090983">
    <property type="protein sequence ID" value="KAF2880325.1"/>
    <property type="molecule type" value="Genomic_DNA"/>
</dbReference>